<dbReference type="EMBL" id="LSDK01000028">
    <property type="protein sequence ID" value="KXB77780.1"/>
    <property type="molecule type" value="Genomic_DNA"/>
</dbReference>
<keyword evidence="1" id="KW-0812">Transmembrane</keyword>
<comment type="caution">
    <text evidence="2">The sequence shown here is derived from an EMBL/GenBank/DDBJ whole genome shotgun (WGS) entry which is preliminary data.</text>
</comment>
<gene>
    <name evidence="2" type="ORF">HMPREF3185_00378</name>
</gene>
<organism evidence="2 3">
    <name type="scientific">Porphyromonas somerae</name>
    <dbReference type="NCBI Taxonomy" id="322095"/>
    <lineage>
        <taxon>Bacteria</taxon>
        <taxon>Pseudomonadati</taxon>
        <taxon>Bacteroidota</taxon>
        <taxon>Bacteroidia</taxon>
        <taxon>Bacteroidales</taxon>
        <taxon>Porphyromonadaceae</taxon>
        <taxon>Porphyromonas</taxon>
    </lineage>
</organism>
<dbReference type="PATRIC" id="fig|322095.3.peg.376"/>
<dbReference type="RefSeq" id="WP_060934919.1">
    <property type="nucleotide sequence ID" value="NZ_KQ960418.1"/>
</dbReference>
<keyword evidence="3" id="KW-1185">Reference proteome</keyword>
<protein>
    <recommendedName>
        <fullName evidence="4">DoxX family protein</fullName>
    </recommendedName>
</protein>
<dbReference type="OrthoDB" id="327939at2"/>
<evidence type="ECO:0000256" key="1">
    <source>
        <dbReference type="SAM" id="Phobius"/>
    </source>
</evidence>
<dbReference type="AlphaFoldDB" id="A0A134BD25"/>
<keyword evidence="1" id="KW-0472">Membrane</keyword>
<keyword evidence="1" id="KW-1133">Transmembrane helix</keyword>
<dbReference type="PANTHER" id="PTHR36974">
    <property type="entry name" value="MEMBRANE PROTEIN-RELATED"/>
    <property type="match status" value="1"/>
</dbReference>
<sequence>MLRYRLYFVGLYLCALLYIAAGINHFVNAEMYLRTMPPYLPAHEALVALSGIIEIVLGVALVLRPKTRLRVWAAWGIVLLLIAVFPANIQTYLNMKATADPRLTFALVRLPLQLPLIAWAWAYTRPMPQRPKSR</sequence>
<feature type="transmembrane region" description="Helical" evidence="1">
    <location>
        <begin position="105"/>
        <end position="124"/>
    </location>
</feature>
<dbReference type="Proteomes" id="UP000070224">
    <property type="component" value="Unassembled WGS sequence"/>
</dbReference>
<name>A0A134BD25_9PORP</name>
<evidence type="ECO:0000313" key="3">
    <source>
        <dbReference type="Proteomes" id="UP000070224"/>
    </source>
</evidence>
<dbReference type="STRING" id="322095.HMPREF3185_00378"/>
<feature type="transmembrane region" description="Helical" evidence="1">
    <location>
        <begin position="45"/>
        <end position="63"/>
    </location>
</feature>
<evidence type="ECO:0008006" key="4">
    <source>
        <dbReference type="Google" id="ProtNLM"/>
    </source>
</evidence>
<accession>A0A134BD25</accession>
<feature type="transmembrane region" description="Helical" evidence="1">
    <location>
        <begin position="72"/>
        <end position="93"/>
    </location>
</feature>
<dbReference type="PANTHER" id="PTHR36974:SF1">
    <property type="entry name" value="DOXX FAMILY MEMBRANE PROTEIN"/>
    <property type="match status" value="1"/>
</dbReference>
<reference evidence="3" key="1">
    <citation type="submission" date="2016-01" db="EMBL/GenBank/DDBJ databases">
        <authorList>
            <person name="Mitreva M."/>
            <person name="Pepin K.H."/>
            <person name="Mihindukulasuriya K.A."/>
            <person name="Fulton R."/>
            <person name="Fronick C."/>
            <person name="O'Laughlin M."/>
            <person name="Miner T."/>
            <person name="Herter B."/>
            <person name="Rosa B.A."/>
            <person name="Cordes M."/>
            <person name="Tomlinson C."/>
            <person name="Wollam A."/>
            <person name="Palsikar V.B."/>
            <person name="Mardis E.R."/>
            <person name="Wilson R.K."/>
        </authorList>
    </citation>
    <scope>NUCLEOTIDE SEQUENCE [LARGE SCALE GENOMIC DNA]</scope>
    <source>
        <strain evidence="3">KA00683</strain>
    </source>
</reference>
<proteinExistence type="predicted"/>
<evidence type="ECO:0000313" key="2">
    <source>
        <dbReference type="EMBL" id="KXB77780.1"/>
    </source>
</evidence>